<name>A0A1L0ATG1_9GAMM</name>
<proteinExistence type="inferred from homology"/>
<dbReference type="InterPro" id="IPR036390">
    <property type="entry name" value="WH_DNA-bd_sf"/>
</dbReference>
<feature type="domain" description="HTH lysR-type" evidence="5">
    <location>
        <begin position="1"/>
        <end position="58"/>
    </location>
</feature>
<dbReference type="FunFam" id="1.10.10.10:FF:000001">
    <property type="entry name" value="LysR family transcriptional regulator"/>
    <property type="match status" value="1"/>
</dbReference>
<sequence length="289" mass="32749">MDLKALKYFVAAVDAGSITGASKQCFVAQPSITIAINKLESEFDTVLLTRHKKGVTPTSAGQQFYQHSKALLNQAGSMFDYFNPQQSRQTITIAVQADISLVYLKRLMSQLQQHCPQWLLHLTSDSSADIYLGSDYPNDYLNCDSKKSLATFHPLWQDQYYLIIPNNHALSFKTHVTLEQLHGVAMIERRQCNNMCLLMDYMRELQIERVASVDTEEWALALVEQQIGLLLAPLTTEQLEHENYTAIPISNITGVEKIERQVGITLASNRLQQPDFMALINRLLCPNRN</sequence>
<dbReference type="Pfam" id="PF03466">
    <property type="entry name" value="LysR_substrate"/>
    <property type="match status" value="1"/>
</dbReference>
<organism evidence="6 7">
    <name type="scientific">Moritella viscosa</name>
    <dbReference type="NCBI Taxonomy" id="80854"/>
    <lineage>
        <taxon>Bacteria</taxon>
        <taxon>Pseudomonadati</taxon>
        <taxon>Pseudomonadota</taxon>
        <taxon>Gammaproteobacteria</taxon>
        <taxon>Alteromonadales</taxon>
        <taxon>Moritellaceae</taxon>
        <taxon>Moritella</taxon>
    </lineage>
</organism>
<keyword evidence="3" id="KW-0238">DNA-binding</keyword>
<comment type="similarity">
    <text evidence="1">Belongs to the LysR transcriptional regulatory family.</text>
</comment>
<evidence type="ECO:0000256" key="4">
    <source>
        <dbReference type="ARBA" id="ARBA00023163"/>
    </source>
</evidence>
<evidence type="ECO:0000313" key="7">
    <source>
        <dbReference type="Proteomes" id="UP000183794"/>
    </source>
</evidence>
<dbReference type="PROSITE" id="PS50931">
    <property type="entry name" value="HTH_LYSR"/>
    <property type="match status" value="1"/>
</dbReference>
<dbReference type="InterPro" id="IPR005119">
    <property type="entry name" value="LysR_subst-bd"/>
</dbReference>
<dbReference type="Proteomes" id="UP000183794">
    <property type="component" value="Unassembled WGS sequence"/>
</dbReference>
<dbReference type="SUPFAM" id="SSF46785">
    <property type="entry name" value="Winged helix' DNA-binding domain"/>
    <property type="match status" value="1"/>
</dbReference>
<dbReference type="AlphaFoldDB" id="A0A1L0ATG1"/>
<dbReference type="GO" id="GO:0003700">
    <property type="term" value="F:DNA-binding transcription factor activity"/>
    <property type="evidence" value="ECO:0007669"/>
    <property type="project" value="InterPro"/>
</dbReference>
<dbReference type="InterPro" id="IPR000847">
    <property type="entry name" value="LysR_HTH_N"/>
</dbReference>
<dbReference type="PANTHER" id="PTHR30126">
    <property type="entry name" value="HTH-TYPE TRANSCRIPTIONAL REGULATOR"/>
    <property type="match status" value="1"/>
</dbReference>
<accession>A0A1L0ATG1</accession>
<dbReference type="EMBL" id="FPLD01000021">
    <property type="protein sequence ID" value="SGY86342.1"/>
    <property type="molecule type" value="Genomic_DNA"/>
</dbReference>
<dbReference type="Gene3D" id="3.40.190.290">
    <property type="match status" value="1"/>
</dbReference>
<keyword evidence="2" id="KW-0805">Transcription regulation</keyword>
<evidence type="ECO:0000256" key="3">
    <source>
        <dbReference type="ARBA" id="ARBA00023125"/>
    </source>
</evidence>
<evidence type="ECO:0000313" key="6">
    <source>
        <dbReference type="EMBL" id="SGY86342.1"/>
    </source>
</evidence>
<keyword evidence="4" id="KW-0804">Transcription</keyword>
<dbReference type="Pfam" id="PF00126">
    <property type="entry name" value="HTH_1"/>
    <property type="match status" value="1"/>
</dbReference>
<dbReference type="Gene3D" id="1.10.10.10">
    <property type="entry name" value="Winged helix-like DNA-binding domain superfamily/Winged helix DNA-binding domain"/>
    <property type="match status" value="1"/>
</dbReference>
<dbReference type="PANTHER" id="PTHR30126:SF40">
    <property type="entry name" value="HTH-TYPE TRANSCRIPTIONAL REGULATOR GLTR"/>
    <property type="match status" value="1"/>
</dbReference>
<dbReference type="GO" id="GO:0000976">
    <property type="term" value="F:transcription cis-regulatory region binding"/>
    <property type="evidence" value="ECO:0007669"/>
    <property type="project" value="TreeGrafter"/>
</dbReference>
<dbReference type="OrthoDB" id="9803735at2"/>
<evidence type="ECO:0000259" key="5">
    <source>
        <dbReference type="PROSITE" id="PS50931"/>
    </source>
</evidence>
<protein>
    <submittedName>
        <fullName evidence="6">Transcriptional regulatory protein</fullName>
    </submittedName>
</protein>
<dbReference type="CDD" id="cd05466">
    <property type="entry name" value="PBP2_LTTR_substrate"/>
    <property type="match status" value="1"/>
</dbReference>
<dbReference type="RefSeq" id="WP_075496770.1">
    <property type="nucleotide sequence ID" value="NZ_CAWRBC010000065.1"/>
</dbReference>
<dbReference type="SUPFAM" id="SSF53850">
    <property type="entry name" value="Periplasmic binding protein-like II"/>
    <property type="match status" value="1"/>
</dbReference>
<reference evidence="6 7" key="1">
    <citation type="submission" date="2016-11" db="EMBL/GenBank/DDBJ databases">
        <authorList>
            <person name="Jaros S."/>
            <person name="Januszkiewicz K."/>
            <person name="Wedrychowicz H."/>
        </authorList>
    </citation>
    <scope>NUCLEOTIDE SEQUENCE [LARGE SCALE GENOMIC DNA]</scope>
    <source>
        <strain evidence="6">NVI 5450</strain>
    </source>
</reference>
<gene>
    <name evidence="6" type="ORF">NVI5450_0607</name>
</gene>
<dbReference type="InterPro" id="IPR036388">
    <property type="entry name" value="WH-like_DNA-bd_sf"/>
</dbReference>
<evidence type="ECO:0000256" key="2">
    <source>
        <dbReference type="ARBA" id="ARBA00023015"/>
    </source>
</evidence>
<evidence type="ECO:0000256" key="1">
    <source>
        <dbReference type="ARBA" id="ARBA00009437"/>
    </source>
</evidence>